<accession>A0A1I1I0J5</accession>
<dbReference type="GO" id="GO:0005524">
    <property type="term" value="F:ATP binding"/>
    <property type="evidence" value="ECO:0007669"/>
    <property type="project" value="UniProtKB-KW"/>
</dbReference>
<feature type="domain" description="ABC transporter" evidence="5">
    <location>
        <begin position="5"/>
        <end position="231"/>
    </location>
</feature>
<dbReference type="InterPro" id="IPR003439">
    <property type="entry name" value="ABC_transporter-like_ATP-bd"/>
</dbReference>
<proteinExistence type="inferred from homology"/>
<sequence length="320" mass="34383">MMPAIRTDGLTKRFDDVVAVDSLDLEVWKGEVFGFLGPNGAGKSTVINVLLDFVRPTAGSVRVLGHDPRTDADRIRRRTGVVPEGNPLYDRLTGREHLEWTARAHDVAVDATALLERVGLPLEAGDRPVGGYSTGMRQRLSLAMALAGDPDLLILDEPSAGLDPTGSRRFREIVREEADDGRTVFFSSHVLGEVEAVSDRVGIMADGRLVATGTIPELRAELDLDASIVLEVERVPPDLALEAVPGVDGVAVDGTTLRVDLADATAKGEVVARVARHARVLDVRSEGTSLERLFATYTSAGSTERSAESADRSRLAEVEE</sequence>
<evidence type="ECO:0000313" key="6">
    <source>
        <dbReference type="EMBL" id="SFC27203.1"/>
    </source>
</evidence>
<dbReference type="SUPFAM" id="SSF52540">
    <property type="entry name" value="P-loop containing nucleoside triphosphate hydrolases"/>
    <property type="match status" value="1"/>
</dbReference>
<dbReference type="PANTHER" id="PTHR43335:SF4">
    <property type="entry name" value="ABC TRANSPORTER, ATP-BINDING PROTEIN"/>
    <property type="match status" value="1"/>
</dbReference>
<keyword evidence="4 6" id="KW-0067">ATP-binding</keyword>
<dbReference type="EMBL" id="FOKW01000006">
    <property type="protein sequence ID" value="SFC27203.1"/>
    <property type="molecule type" value="Genomic_DNA"/>
</dbReference>
<dbReference type="GO" id="GO:0016887">
    <property type="term" value="F:ATP hydrolysis activity"/>
    <property type="evidence" value="ECO:0007669"/>
    <property type="project" value="InterPro"/>
</dbReference>
<reference evidence="7" key="1">
    <citation type="submission" date="2016-10" db="EMBL/GenBank/DDBJ databases">
        <authorList>
            <person name="Varghese N."/>
            <person name="Submissions S."/>
        </authorList>
    </citation>
    <scope>NUCLEOTIDE SEQUENCE [LARGE SCALE GENOMIC DNA]</scope>
    <source>
        <strain evidence="7">DSM 13078</strain>
    </source>
</reference>
<dbReference type="SMART" id="SM00382">
    <property type="entry name" value="AAA"/>
    <property type="match status" value="1"/>
</dbReference>
<organism evidence="6 7">
    <name type="scientific">Natronobacterium haloterrestre</name>
    <name type="common">Halobiforma haloterrestris</name>
    <dbReference type="NCBI Taxonomy" id="148448"/>
    <lineage>
        <taxon>Archaea</taxon>
        <taxon>Methanobacteriati</taxon>
        <taxon>Methanobacteriota</taxon>
        <taxon>Stenosarchaea group</taxon>
        <taxon>Halobacteria</taxon>
        <taxon>Halobacteriales</taxon>
        <taxon>Natrialbaceae</taxon>
        <taxon>Natronobacterium</taxon>
    </lineage>
</organism>
<evidence type="ECO:0000313" key="7">
    <source>
        <dbReference type="Proteomes" id="UP000199161"/>
    </source>
</evidence>
<evidence type="ECO:0000259" key="5">
    <source>
        <dbReference type="PROSITE" id="PS50893"/>
    </source>
</evidence>
<dbReference type="PANTHER" id="PTHR43335">
    <property type="entry name" value="ABC TRANSPORTER, ATP-BINDING PROTEIN"/>
    <property type="match status" value="1"/>
</dbReference>
<evidence type="ECO:0000256" key="1">
    <source>
        <dbReference type="ARBA" id="ARBA00005417"/>
    </source>
</evidence>
<evidence type="ECO:0000256" key="2">
    <source>
        <dbReference type="ARBA" id="ARBA00022448"/>
    </source>
</evidence>
<dbReference type="Proteomes" id="UP000199161">
    <property type="component" value="Unassembled WGS sequence"/>
</dbReference>
<dbReference type="InterPro" id="IPR003593">
    <property type="entry name" value="AAA+_ATPase"/>
</dbReference>
<dbReference type="PROSITE" id="PS50893">
    <property type="entry name" value="ABC_TRANSPORTER_2"/>
    <property type="match status" value="1"/>
</dbReference>
<keyword evidence="3" id="KW-0547">Nucleotide-binding</keyword>
<gene>
    <name evidence="6" type="ORF">SAMN05444422_106158</name>
</gene>
<comment type="similarity">
    <text evidence="1">Belongs to the ABC transporter superfamily.</text>
</comment>
<dbReference type="Pfam" id="PF00005">
    <property type="entry name" value="ABC_tran"/>
    <property type="match status" value="1"/>
</dbReference>
<protein>
    <submittedName>
        <fullName evidence="6">ABC-2 type transport system ATP-binding protein</fullName>
    </submittedName>
</protein>
<dbReference type="CDD" id="cd03230">
    <property type="entry name" value="ABC_DR_subfamily_A"/>
    <property type="match status" value="1"/>
</dbReference>
<dbReference type="AlphaFoldDB" id="A0A1I1I0J5"/>
<name>A0A1I1I0J5_NATHA</name>
<dbReference type="Gene3D" id="3.40.50.300">
    <property type="entry name" value="P-loop containing nucleotide triphosphate hydrolases"/>
    <property type="match status" value="1"/>
</dbReference>
<evidence type="ECO:0000256" key="3">
    <source>
        <dbReference type="ARBA" id="ARBA00022741"/>
    </source>
</evidence>
<dbReference type="InterPro" id="IPR027417">
    <property type="entry name" value="P-loop_NTPase"/>
</dbReference>
<evidence type="ECO:0000256" key="4">
    <source>
        <dbReference type="ARBA" id="ARBA00022840"/>
    </source>
</evidence>
<keyword evidence="2" id="KW-0813">Transport</keyword>
<keyword evidence="7" id="KW-1185">Reference proteome</keyword>